<comment type="caution">
    <text evidence="1">The sequence shown here is derived from an EMBL/GenBank/DDBJ whole genome shotgun (WGS) entry which is preliminary data.</text>
</comment>
<keyword evidence="2" id="KW-1185">Reference proteome</keyword>
<sequence>MRVGIQELEDVNNFEERLYKDAGADKQSIDLIVDLGEVVQLPQDVIKSLATVICFMLTQIKASDFRNVIVAGSSFPESLNVPQNKISLLERKEWILWKEVHNKHSYVKFGDYGPDDPHDQEYDHGITIIPTIRYTSENTWYIVRGIRDPRNPYDYTQFHSLSQKLINISDIFCGKDFSWGDMKIYECANQKCTGSNNCNHGNMRSWVPINTNHHLTYVGHQVAMLVSS</sequence>
<gene>
    <name evidence="1" type="ORF">MOMUL_29290</name>
</gene>
<proteinExistence type="predicted"/>
<evidence type="ECO:0000313" key="2">
    <source>
        <dbReference type="Proteomes" id="UP000075670"/>
    </source>
</evidence>
<dbReference type="Proteomes" id="UP000075670">
    <property type="component" value="Unassembled WGS sequence"/>
</dbReference>
<reference evidence="1 2" key="1">
    <citation type="submission" date="2016-02" db="EMBL/GenBank/DDBJ databases">
        <title>Genome sequence of Moorella mulderi DSM 14980.</title>
        <authorList>
            <person name="Poehlein A."/>
            <person name="Daniel R."/>
        </authorList>
    </citation>
    <scope>NUCLEOTIDE SEQUENCE [LARGE SCALE GENOMIC DNA]</scope>
    <source>
        <strain evidence="1 2">DSM 14980</strain>
    </source>
</reference>
<name>A0A151ATI5_9FIRM</name>
<dbReference type="PATRIC" id="fig|1122241.3.peg.3117"/>
<dbReference type="EMBL" id="LTBC01000022">
    <property type="protein sequence ID" value="KYH30707.1"/>
    <property type="molecule type" value="Genomic_DNA"/>
</dbReference>
<dbReference type="Pfam" id="PF14350">
    <property type="entry name" value="Beta_protein"/>
    <property type="match status" value="1"/>
</dbReference>
<accession>A0A151ATI5</accession>
<dbReference type="AlphaFoldDB" id="A0A151ATI5"/>
<protein>
    <submittedName>
        <fullName evidence="1">Uncharacterized protein</fullName>
    </submittedName>
</protein>
<dbReference type="InterPro" id="IPR025683">
    <property type="entry name" value="Protein_beta"/>
</dbReference>
<evidence type="ECO:0000313" key="1">
    <source>
        <dbReference type="EMBL" id="KYH30707.1"/>
    </source>
</evidence>
<organism evidence="1 2">
    <name type="scientific">Moorella mulderi DSM 14980</name>
    <dbReference type="NCBI Taxonomy" id="1122241"/>
    <lineage>
        <taxon>Bacteria</taxon>
        <taxon>Bacillati</taxon>
        <taxon>Bacillota</taxon>
        <taxon>Clostridia</taxon>
        <taxon>Neomoorellales</taxon>
        <taxon>Neomoorellaceae</taxon>
        <taxon>Neomoorella</taxon>
    </lineage>
</organism>